<evidence type="ECO:0000313" key="2">
    <source>
        <dbReference type="Proteomes" id="UP001597128"/>
    </source>
</evidence>
<name>A0ABW3F6I2_9PROT</name>
<reference evidence="2" key="1">
    <citation type="journal article" date="2019" name="Int. J. Syst. Evol. Microbiol.">
        <title>The Global Catalogue of Microorganisms (GCM) 10K type strain sequencing project: providing services to taxonomists for standard genome sequencing and annotation.</title>
        <authorList>
            <consortium name="The Broad Institute Genomics Platform"/>
            <consortium name="The Broad Institute Genome Sequencing Center for Infectious Disease"/>
            <person name="Wu L."/>
            <person name="Ma J."/>
        </authorList>
    </citation>
    <scope>NUCLEOTIDE SEQUENCE [LARGE SCALE GENOMIC DNA]</scope>
    <source>
        <strain evidence="2">CCUG 58412</strain>
    </source>
</reference>
<dbReference type="Proteomes" id="UP001597128">
    <property type="component" value="Unassembled WGS sequence"/>
</dbReference>
<keyword evidence="2" id="KW-1185">Reference proteome</keyword>
<dbReference type="RefSeq" id="WP_379057584.1">
    <property type="nucleotide sequence ID" value="NZ_JBHTKB010000002.1"/>
</dbReference>
<evidence type="ECO:0000313" key="1">
    <source>
        <dbReference type="EMBL" id="MFD0914049.1"/>
    </source>
</evidence>
<protein>
    <submittedName>
        <fullName evidence="1">DUF2283 domain-containing protein</fullName>
    </submittedName>
</protein>
<dbReference type="PANTHER" id="PTHR37029:SF1">
    <property type="entry name" value="SSR1768 PROTEIN"/>
    <property type="match status" value="1"/>
</dbReference>
<gene>
    <name evidence="1" type="ORF">ACFQ1Z_10860</name>
</gene>
<accession>A0ABW3F6I2</accession>
<dbReference type="PANTHER" id="PTHR37029">
    <property type="entry name" value="SSR1768 PROTEIN"/>
    <property type="match status" value="1"/>
</dbReference>
<organism evidence="1 2">
    <name type="scientific">Methylophilus luteus</name>
    <dbReference type="NCBI Taxonomy" id="640108"/>
    <lineage>
        <taxon>Bacteria</taxon>
        <taxon>Pseudomonadati</taxon>
        <taxon>Pseudomonadota</taxon>
        <taxon>Betaproteobacteria</taxon>
        <taxon>Nitrosomonadales</taxon>
        <taxon>Methylophilaceae</taxon>
        <taxon>Methylophilus</taxon>
    </lineage>
</organism>
<proteinExistence type="predicted"/>
<dbReference type="Pfam" id="PF10049">
    <property type="entry name" value="DUF2283"/>
    <property type="match status" value="1"/>
</dbReference>
<dbReference type="InterPro" id="IPR019270">
    <property type="entry name" value="DUF2283"/>
</dbReference>
<dbReference type="EMBL" id="JBHTKB010000002">
    <property type="protein sequence ID" value="MFD0914049.1"/>
    <property type="molecule type" value="Genomic_DNA"/>
</dbReference>
<comment type="caution">
    <text evidence="1">The sequence shown here is derived from an EMBL/GenBank/DDBJ whole genome shotgun (WGS) entry which is preliminary data.</text>
</comment>
<sequence>MKIKYFQDTDTLHIEFTDADIFETKDLDENMLLDIDANGNICGITLEHAKQRADFPHFSFEQIAA</sequence>